<feature type="domain" description="Rab-GAP TBC" evidence="2">
    <location>
        <begin position="44"/>
        <end position="227"/>
    </location>
</feature>
<dbReference type="GO" id="GO:0005789">
    <property type="term" value="C:endoplasmic reticulum membrane"/>
    <property type="evidence" value="ECO:0007669"/>
    <property type="project" value="TreeGrafter"/>
</dbReference>
<dbReference type="AlphaFoldDB" id="H2Z9P5"/>
<dbReference type="GO" id="GO:0005096">
    <property type="term" value="F:GTPase activator activity"/>
    <property type="evidence" value="ECO:0007669"/>
    <property type="project" value="UniProtKB-KW"/>
</dbReference>
<dbReference type="STRING" id="51511.ENSCSAVP00000014310"/>
<dbReference type="PROSITE" id="PS50086">
    <property type="entry name" value="TBC_RABGAP"/>
    <property type="match status" value="1"/>
</dbReference>
<dbReference type="Pfam" id="PF00566">
    <property type="entry name" value="RabGAP-TBC"/>
    <property type="match status" value="1"/>
</dbReference>
<reference evidence="3" key="2">
    <citation type="submission" date="2025-08" db="UniProtKB">
        <authorList>
            <consortium name="Ensembl"/>
        </authorList>
    </citation>
    <scope>IDENTIFICATION</scope>
</reference>
<dbReference type="SUPFAM" id="SSF47923">
    <property type="entry name" value="Ypt/Rab-GAP domain of gyp1p"/>
    <property type="match status" value="2"/>
</dbReference>
<reference evidence="3" key="3">
    <citation type="submission" date="2025-09" db="UniProtKB">
        <authorList>
            <consortium name="Ensembl"/>
        </authorList>
    </citation>
    <scope>IDENTIFICATION</scope>
</reference>
<evidence type="ECO:0000313" key="3">
    <source>
        <dbReference type="Ensembl" id="ENSCSAVP00000014310.1"/>
    </source>
</evidence>
<dbReference type="Gene3D" id="1.10.8.1310">
    <property type="match status" value="1"/>
</dbReference>
<dbReference type="FunCoup" id="H2Z9P5">
    <property type="interactions" value="358"/>
</dbReference>
<dbReference type="HOGENOM" id="CLU_039465_1_0_1"/>
<organism evidence="3 4">
    <name type="scientific">Ciona savignyi</name>
    <name type="common">Pacific transparent sea squirt</name>
    <dbReference type="NCBI Taxonomy" id="51511"/>
    <lineage>
        <taxon>Eukaryota</taxon>
        <taxon>Metazoa</taxon>
        <taxon>Chordata</taxon>
        <taxon>Tunicata</taxon>
        <taxon>Ascidiacea</taxon>
        <taxon>Phlebobranchia</taxon>
        <taxon>Cionidae</taxon>
        <taxon>Ciona</taxon>
    </lineage>
</organism>
<dbReference type="OMA" id="VYMFAQI"/>
<dbReference type="Ensembl" id="ENSCSAVT00000014475.1">
    <property type="protein sequence ID" value="ENSCSAVP00000014310.1"/>
    <property type="gene ID" value="ENSCSAVG00000008379.1"/>
</dbReference>
<reference evidence="4" key="1">
    <citation type="submission" date="2003-08" db="EMBL/GenBank/DDBJ databases">
        <authorList>
            <person name="Birren B."/>
            <person name="Nusbaum C."/>
            <person name="Abebe A."/>
            <person name="Abouelleil A."/>
            <person name="Adekoya E."/>
            <person name="Ait-zahra M."/>
            <person name="Allen N."/>
            <person name="Allen T."/>
            <person name="An P."/>
            <person name="Anderson M."/>
            <person name="Anderson S."/>
            <person name="Arachchi H."/>
            <person name="Armbruster J."/>
            <person name="Bachantsang P."/>
            <person name="Baldwin J."/>
            <person name="Barry A."/>
            <person name="Bayul T."/>
            <person name="Blitshsteyn B."/>
            <person name="Bloom T."/>
            <person name="Blye J."/>
            <person name="Boguslavskiy L."/>
            <person name="Borowsky M."/>
            <person name="Boukhgalter B."/>
            <person name="Brunache A."/>
            <person name="Butler J."/>
            <person name="Calixte N."/>
            <person name="Calvo S."/>
            <person name="Camarata J."/>
            <person name="Campo K."/>
            <person name="Chang J."/>
            <person name="Cheshatsang Y."/>
            <person name="Citroen M."/>
            <person name="Collymore A."/>
            <person name="Considine T."/>
            <person name="Cook A."/>
            <person name="Cooke P."/>
            <person name="Corum B."/>
            <person name="Cuomo C."/>
            <person name="David R."/>
            <person name="Dawoe T."/>
            <person name="Degray S."/>
            <person name="Dodge S."/>
            <person name="Dooley K."/>
            <person name="Dorje P."/>
            <person name="Dorjee K."/>
            <person name="Dorris L."/>
            <person name="Duffey N."/>
            <person name="Dupes A."/>
            <person name="Elkins T."/>
            <person name="Engels R."/>
            <person name="Erickson J."/>
            <person name="Farina A."/>
            <person name="Faro S."/>
            <person name="Ferreira P."/>
            <person name="Fischer H."/>
            <person name="Fitzgerald M."/>
            <person name="Foley K."/>
            <person name="Gage D."/>
            <person name="Galagan J."/>
            <person name="Gearin G."/>
            <person name="Gnerre S."/>
            <person name="Gnirke A."/>
            <person name="Goyette A."/>
            <person name="Graham J."/>
            <person name="Grandbois E."/>
            <person name="Gyaltsen K."/>
            <person name="Hafez N."/>
            <person name="Hagopian D."/>
            <person name="Hagos B."/>
            <person name="Hall J."/>
            <person name="Hatcher B."/>
            <person name="Heller A."/>
            <person name="Higgins H."/>
            <person name="Honan T."/>
            <person name="Horn A."/>
            <person name="Houde N."/>
            <person name="Hughes L."/>
            <person name="Hulme W."/>
            <person name="Husby E."/>
            <person name="Iliev I."/>
            <person name="Jaffe D."/>
            <person name="Jones C."/>
            <person name="Kamal M."/>
            <person name="Kamat A."/>
            <person name="Kamvysselis M."/>
            <person name="Karlsson E."/>
            <person name="Kells C."/>
            <person name="Kieu A."/>
            <person name="Kisner P."/>
            <person name="Kodira C."/>
            <person name="Kulbokas E."/>
            <person name="Labutti K."/>
            <person name="Lama D."/>
            <person name="Landers T."/>
            <person name="Leger J."/>
            <person name="Levine S."/>
            <person name="Lewis D."/>
            <person name="Lewis T."/>
            <person name="Lindblad-toh K."/>
            <person name="Liu X."/>
            <person name="Lokyitsang T."/>
            <person name="Lokyitsang Y."/>
            <person name="Lucien O."/>
            <person name="Lui A."/>
            <person name="Ma L.J."/>
            <person name="Mabbitt R."/>
            <person name="Macdonald J."/>
            <person name="Maclean C."/>
            <person name="Major J."/>
            <person name="Manning J."/>
            <person name="Marabella R."/>
            <person name="Maru K."/>
            <person name="Matthews C."/>
            <person name="Mauceli E."/>
            <person name="Mccarthy M."/>
            <person name="Mcdonough S."/>
            <person name="Mcghee T."/>
            <person name="Meldrim J."/>
            <person name="Meneus L."/>
            <person name="Mesirov J."/>
            <person name="Mihalev A."/>
            <person name="Mihova T."/>
            <person name="Mikkelsen T."/>
            <person name="Mlenga V."/>
            <person name="Moru K."/>
            <person name="Mozes J."/>
            <person name="Mulrain L."/>
            <person name="Munson G."/>
            <person name="Naylor J."/>
            <person name="Newes C."/>
            <person name="Nguyen C."/>
            <person name="Nguyen N."/>
            <person name="Nguyen T."/>
            <person name="Nicol R."/>
            <person name="Nielsen C."/>
            <person name="Nizzari M."/>
            <person name="Norbu C."/>
            <person name="Norbu N."/>
            <person name="O'donnell P."/>
            <person name="Okoawo O."/>
            <person name="O'leary S."/>
            <person name="Omotosho B."/>
            <person name="O'neill K."/>
            <person name="Osman S."/>
            <person name="Parker S."/>
            <person name="Perrin D."/>
            <person name="Phunkhang P."/>
            <person name="Piqani B."/>
            <person name="Purcell S."/>
            <person name="Rachupka T."/>
            <person name="Ramasamy U."/>
            <person name="Rameau R."/>
            <person name="Ray V."/>
            <person name="Raymond C."/>
            <person name="Retta R."/>
            <person name="Richardson S."/>
            <person name="Rise C."/>
            <person name="Rodriguez J."/>
            <person name="Rogers J."/>
            <person name="Rogov P."/>
            <person name="Rutman M."/>
            <person name="Schupbach R."/>
            <person name="Seaman C."/>
            <person name="Settipalli S."/>
            <person name="Sharpe T."/>
            <person name="Sheridan J."/>
            <person name="Sherpa N."/>
            <person name="Shi J."/>
            <person name="Smirnov S."/>
            <person name="Smith C."/>
            <person name="Sougnez C."/>
            <person name="Spencer B."/>
            <person name="Stalker J."/>
            <person name="Stange-thomann N."/>
            <person name="Stavropoulos S."/>
            <person name="Stetson K."/>
            <person name="Stone C."/>
            <person name="Stone S."/>
            <person name="Stubbs M."/>
            <person name="Talamas J."/>
            <person name="Tchuinga P."/>
            <person name="Tenzing P."/>
            <person name="Tesfaye S."/>
            <person name="Theodore J."/>
            <person name="Thoulutsang Y."/>
            <person name="Topham K."/>
            <person name="Towey S."/>
            <person name="Tsamla T."/>
            <person name="Tsomo N."/>
            <person name="Vallee D."/>
            <person name="Vassiliev H."/>
            <person name="Venkataraman V."/>
            <person name="Vinson J."/>
            <person name="Vo A."/>
            <person name="Wade C."/>
            <person name="Wang S."/>
            <person name="Wangchuk T."/>
            <person name="Wangdi T."/>
            <person name="Whittaker C."/>
            <person name="Wilkinson J."/>
            <person name="Wu Y."/>
            <person name="Wyman D."/>
            <person name="Yadav S."/>
            <person name="Yang S."/>
            <person name="Yang X."/>
            <person name="Yeager S."/>
            <person name="Yee E."/>
            <person name="Young G."/>
            <person name="Zainoun J."/>
            <person name="Zembeck L."/>
            <person name="Zimmer A."/>
            <person name="Zody M."/>
            <person name="Lander E."/>
        </authorList>
    </citation>
    <scope>NUCLEOTIDE SEQUENCE [LARGE SCALE GENOMIC DNA]</scope>
</reference>
<dbReference type="PANTHER" id="PTHR20913">
    <property type="entry name" value="TBC1 DOMAIN FAMILY MEMBER 20/GTPASE"/>
    <property type="match status" value="1"/>
</dbReference>
<dbReference type="InterPro" id="IPR000195">
    <property type="entry name" value="Rab-GAP-TBC_dom"/>
</dbReference>
<dbReference type="PANTHER" id="PTHR20913:SF7">
    <property type="entry name" value="RE60063P"/>
    <property type="match status" value="1"/>
</dbReference>
<dbReference type="InterPro" id="IPR045913">
    <property type="entry name" value="TBC20/Gyp8-like"/>
</dbReference>
<dbReference type="eggNOG" id="KOG2595">
    <property type="taxonomic scope" value="Eukaryota"/>
</dbReference>
<dbReference type="SMART" id="SM00164">
    <property type="entry name" value="TBC"/>
    <property type="match status" value="1"/>
</dbReference>
<dbReference type="Gene3D" id="1.10.472.80">
    <property type="entry name" value="Ypt/Rab-GAP domain of gyp1p, domain 3"/>
    <property type="match status" value="1"/>
</dbReference>
<evidence type="ECO:0000259" key="2">
    <source>
        <dbReference type="PROSITE" id="PS50086"/>
    </source>
</evidence>
<sequence>KLTMSKNAVKSRHRSKEAAILKALCKVPVDVVQLRKFAIAPDGLLNNDIRRQVWPYLLNTVRQELDKPQNVRSHRECQQVLLDVNRSGKRFPPDLPEDRITELQDQLTDLILSVLTLHPELNYYQGYHDICITFLLACGPDLSLLLVDRLSTHHLRDFMDPTMNSTTHILNYLIPILNKSNPELVEYIAKSEVGTTFAISWLITWYSYVLRNQSDIERLYDFFLSCNPLMPIYFAAQIVLLNSSQIMTGECEMSRVYQVLLQSARQPTLPLEYLISKSSDSFILFPPSSLAREAAQYYKNNLAVSTFCDYALVARHETPDVVLRRRGIYPDDKLPKKQEAPVVSLKQSYWNASRTAALAVSGAVGAVVVAASSLDWLPDFDLLVLP</sequence>
<dbReference type="Proteomes" id="UP000007875">
    <property type="component" value="Unassembled WGS sequence"/>
</dbReference>
<accession>H2Z9P5</accession>
<name>H2Z9P5_CIOSA</name>
<keyword evidence="1" id="KW-0343">GTPase activation</keyword>
<evidence type="ECO:0000256" key="1">
    <source>
        <dbReference type="ARBA" id="ARBA00022468"/>
    </source>
</evidence>
<keyword evidence="4" id="KW-1185">Reference proteome</keyword>
<dbReference type="InParanoid" id="H2Z9P5"/>
<dbReference type="GeneTree" id="ENSGT00390000014944"/>
<dbReference type="GO" id="GO:0006888">
    <property type="term" value="P:endoplasmic reticulum to Golgi vesicle-mediated transport"/>
    <property type="evidence" value="ECO:0007669"/>
    <property type="project" value="TreeGrafter"/>
</dbReference>
<dbReference type="FunFam" id="1.10.8.1310:FF:000001">
    <property type="entry name" value="TBC1 domain family, member 20"/>
    <property type="match status" value="1"/>
</dbReference>
<evidence type="ECO:0000313" key="4">
    <source>
        <dbReference type="Proteomes" id="UP000007875"/>
    </source>
</evidence>
<protein>
    <recommendedName>
        <fullName evidence="2">Rab-GAP TBC domain-containing protein</fullName>
    </recommendedName>
</protein>
<proteinExistence type="predicted"/>
<dbReference type="InterPro" id="IPR035969">
    <property type="entry name" value="Rab-GAP_TBC_sf"/>
</dbReference>